<dbReference type="OrthoDB" id="9783680at2"/>
<dbReference type="GO" id="GO:0016787">
    <property type="term" value="F:hydrolase activity"/>
    <property type="evidence" value="ECO:0007669"/>
    <property type="project" value="InterPro"/>
</dbReference>
<organism evidence="4 5">
    <name type="scientific">Lactobacillus crispatus FB077-07</name>
    <dbReference type="NCBI Taxonomy" id="883092"/>
    <lineage>
        <taxon>Bacteria</taxon>
        <taxon>Bacillati</taxon>
        <taxon>Bacillota</taxon>
        <taxon>Bacilli</taxon>
        <taxon>Lactobacillales</taxon>
        <taxon>Lactobacillaceae</taxon>
        <taxon>Lactobacillus</taxon>
    </lineage>
</organism>
<dbReference type="AlphaFoldDB" id="K1N1I2"/>
<evidence type="ECO:0000313" key="5">
    <source>
        <dbReference type="Proteomes" id="UP000004722"/>
    </source>
</evidence>
<dbReference type="SMART" id="SM00892">
    <property type="entry name" value="Endonuclease_NS"/>
    <property type="match status" value="1"/>
</dbReference>
<evidence type="ECO:0000313" key="4">
    <source>
        <dbReference type="EMBL" id="EKB62194.1"/>
    </source>
</evidence>
<dbReference type="InterPro" id="IPR044927">
    <property type="entry name" value="Endonuclea_NS_2"/>
</dbReference>
<dbReference type="InterPro" id="IPR044929">
    <property type="entry name" value="DNA/RNA_non-sp_Endonuclease_sf"/>
</dbReference>
<dbReference type="GO" id="GO:0046872">
    <property type="term" value="F:metal ion binding"/>
    <property type="evidence" value="ECO:0007669"/>
    <property type="project" value="InterPro"/>
</dbReference>
<sequence length="383" mass="43840">MNQNNRIKALLKKVGLSLVATVAVTTALTGCSNKLTKPNQSQAYQQESSKVPKASPAPQKGIGGITKAQYQELANSQFKNGTYGYIAVNNNKSTLNPKSWKTNKVIYQNLDKLNRTSSSNTGFLEKRNLANGSLRVRQYINPTGWHYNHGGNQIYNRGHLIAYSVSAGIDKNGQYNPQNESGDQNNPKNLFTQTAYSNQQLQTIYETKIRNALKANKKVIYQATPVFKGSDKMAVGINLQAVSTDKSLDFNVFIYNVQPGYRFNLANGRTKRDLDMRVKQLPPALQSHYSNDRQNQSKSNFNRFSLKHNLYRQYNDKNNHVDSRARRDAKAFEHQELEEAKKFGKKQWQTGKSYLNKTQKWLKSDYDRQKQENNRRNEYGRYK</sequence>
<feature type="region of interest" description="Disordered" evidence="1">
    <location>
        <begin position="359"/>
        <end position="383"/>
    </location>
</feature>
<gene>
    <name evidence="4" type="ORF">HMPREF9249_02417</name>
</gene>
<dbReference type="Pfam" id="PF13930">
    <property type="entry name" value="Endonuclea_NS_2"/>
    <property type="match status" value="1"/>
</dbReference>
<keyword evidence="2" id="KW-0732">Signal</keyword>
<dbReference type="EMBL" id="AGZG01000115">
    <property type="protein sequence ID" value="EKB62194.1"/>
    <property type="molecule type" value="Genomic_DNA"/>
</dbReference>
<proteinExistence type="predicted"/>
<dbReference type="PROSITE" id="PS51257">
    <property type="entry name" value="PROKAR_LIPOPROTEIN"/>
    <property type="match status" value="1"/>
</dbReference>
<feature type="compositionally biased region" description="Basic and acidic residues" evidence="1">
    <location>
        <begin position="362"/>
        <end position="383"/>
    </location>
</feature>
<feature type="signal peptide" evidence="2">
    <location>
        <begin position="1"/>
        <end position="22"/>
    </location>
</feature>
<evidence type="ECO:0000256" key="2">
    <source>
        <dbReference type="SAM" id="SignalP"/>
    </source>
</evidence>
<reference evidence="4 5" key="1">
    <citation type="submission" date="2012-07" db="EMBL/GenBank/DDBJ databases">
        <title>The Genome Sequence of Lactobacillus crispatus FB077-07.</title>
        <authorList>
            <consortium name="The Broad Institute Genome Sequencing Platform"/>
            <person name="Earl A."/>
            <person name="Ward D."/>
            <person name="Feldgarden M."/>
            <person name="Gevers D."/>
            <person name="Saerens B."/>
            <person name="Vaneechoutte M."/>
            <person name="Walker B."/>
            <person name="Young S.K."/>
            <person name="Zeng Q."/>
            <person name="Gargeya S."/>
            <person name="Fitzgerald M."/>
            <person name="Haas B."/>
            <person name="Abouelleil A."/>
            <person name="Alvarado L."/>
            <person name="Arachchi H.M."/>
            <person name="Berlin A.M."/>
            <person name="Chapman S.B."/>
            <person name="Goldberg J."/>
            <person name="Griggs A."/>
            <person name="Gujja S."/>
            <person name="Hansen M."/>
            <person name="Howarth C."/>
            <person name="Imamovic A."/>
            <person name="Larimer J."/>
            <person name="McCowen C."/>
            <person name="Montmayeur A."/>
            <person name="Murphy C."/>
            <person name="Neiman D."/>
            <person name="Pearson M."/>
            <person name="Priest M."/>
            <person name="Roberts A."/>
            <person name="Saif S."/>
            <person name="Shea T."/>
            <person name="Sisk P."/>
            <person name="Sykes S."/>
            <person name="Wortman J."/>
            <person name="Nusbaum C."/>
            <person name="Birren B."/>
        </authorList>
    </citation>
    <scope>NUCLEOTIDE SEQUENCE [LARGE SCALE GENOMIC DNA]</scope>
    <source>
        <strain evidence="4 5">FB077-07</strain>
    </source>
</reference>
<feature type="region of interest" description="Disordered" evidence="1">
    <location>
        <begin position="35"/>
        <end position="62"/>
    </location>
</feature>
<accession>K1N1I2</accession>
<comment type="caution">
    <text evidence="4">The sequence shown here is derived from an EMBL/GenBank/DDBJ whole genome shotgun (WGS) entry which is preliminary data.</text>
</comment>
<dbReference type="GO" id="GO:0003676">
    <property type="term" value="F:nucleic acid binding"/>
    <property type="evidence" value="ECO:0007669"/>
    <property type="project" value="InterPro"/>
</dbReference>
<dbReference type="Proteomes" id="UP000004722">
    <property type="component" value="Unassembled WGS sequence"/>
</dbReference>
<feature type="domain" description="DNA/RNA non-specific endonuclease/pyrophosphatase/phosphodiesterase" evidence="3">
    <location>
        <begin position="99"/>
        <end position="272"/>
    </location>
</feature>
<dbReference type="HOGENOM" id="CLU_054350_3_0_9"/>
<feature type="compositionally biased region" description="Polar residues" evidence="1">
    <location>
        <begin position="35"/>
        <end position="49"/>
    </location>
</feature>
<protein>
    <recommendedName>
        <fullName evidence="3">DNA/RNA non-specific endonuclease/pyrophosphatase/phosphodiesterase domain-containing protein</fullName>
    </recommendedName>
</protein>
<evidence type="ECO:0000256" key="1">
    <source>
        <dbReference type="SAM" id="MobiDB-lite"/>
    </source>
</evidence>
<feature type="chain" id="PRO_5038408264" description="DNA/RNA non-specific endonuclease/pyrophosphatase/phosphodiesterase domain-containing protein" evidence="2">
    <location>
        <begin position="23"/>
        <end position="383"/>
    </location>
</feature>
<dbReference type="Gene3D" id="3.40.570.10">
    <property type="entry name" value="Extracellular Endonuclease, subunit A"/>
    <property type="match status" value="1"/>
</dbReference>
<dbReference type="PATRIC" id="fig|883092.3.peg.2399"/>
<evidence type="ECO:0000259" key="3">
    <source>
        <dbReference type="SMART" id="SM00892"/>
    </source>
</evidence>
<name>K1N1I2_9LACO</name>
<dbReference type="InterPro" id="IPR001604">
    <property type="entry name" value="Endo_G_ENPP1-like_dom"/>
</dbReference>